<dbReference type="EMBL" id="JACJVP010000042">
    <property type="protein sequence ID" value="MBB6673838.1"/>
    <property type="molecule type" value="Genomic_DNA"/>
</dbReference>
<evidence type="ECO:0000313" key="4">
    <source>
        <dbReference type="EMBL" id="MBB6673838.1"/>
    </source>
</evidence>
<feature type="domain" description="Mannosidase Ig/CBM-like" evidence="3">
    <location>
        <begin position="74"/>
        <end position="154"/>
    </location>
</feature>
<dbReference type="InterPro" id="IPR041625">
    <property type="entry name" value="Beta-mannosidase_Ig"/>
</dbReference>
<dbReference type="AlphaFoldDB" id="A0A7X0VHU3"/>
<reference evidence="4 5" key="1">
    <citation type="submission" date="2020-08" db="EMBL/GenBank/DDBJ databases">
        <title>Cohnella phylogeny.</title>
        <authorList>
            <person name="Dunlap C."/>
        </authorList>
    </citation>
    <scope>NUCLEOTIDE SEQUENCE [LARGE SCALE GENOMIC DNA]</scope>
    <source>
        <strain evidence="4 5">DSM 28246</strain>
    </source>
</reference>
<dbReference type="PANTHER" id="PTHR43730">
    <property type="entry name" value="BETA-MANNOSIDASE"/>
    <property type="match status" value="1"/>
</dbReference>
<accession>A0A7X0VHU3</accession>
<evidence type="ECO:0000259" key="2">
    <source>
        <dbReference type="Pfam" id="PF17753"/>
    </source>
</evidence>
<dbReference type="SUPFAM" id="SSF51445">
    <property type="entry name" value="(Trans)glycosidases"/>
    <property type="match status" value="1"/>
</dbReference>
<protein>
    <recommendedName>
        <fullName evidence="6">Beta-mannosidase</fullName>
    </recommendedName>
</protein>
<evidence type="ECO:0000256" key="1">
    <source>
        <dbReference type="ARBA" id="ARBA00023295"/>
    </source>
</evidence>
<dbReference type="PANTHER" id="PTHR43730:SF1">
    <property type="entry name" value="BETA-MANNOSIDASE"/>
    <property type="match status" value="1"/>
</dbReference>
<dbReference type="Gene3D" id="2.60.40.10">
    <property type="entry name" value="Immunoglobulins"/>
    <property type="match status" value="1"/>
</dbReference>
<proteinExistence type="predicted"/>
<feature type="domain" description="Beta-mannosidase Ig-fold" evidence="2">
    <location>
        <begin position="161"/>
        <end position="217"/>
    </location>
</feature>
<evidence type="ECO:0008006" key="6">
    <source>
        <dbReference type="Google" id="ProtNLM"/>
    </source>
</evidence>
<dbReference type="InterPro" id="IPR013783">
    <property type="entry name" value="Ig-like_fold"/>
</dbReference>
<dbReference type="InterPro" id="IPR050887">
    <property type="entry name" value="Beta-mannosidase_GH2"/>
</dbReference>
<dbReference type="SUPFAM" id="SSF49303">
    <property type="entry name" value="beta-Galactosidase/glucuronidase domain"/>
    <property type="match status" value="1"/>
</dbReference>
<comment type="caution">
    <text evidence="4">The sequence shown here is derived from an EMBL/GenBank/DDBJ whole genome shotgun (WGS) entry which is preliminary data.</text>
</comment>
<evidence type="ECO:0000259" key="3">
    <source>
        <dbReference type="Pfam" id="PF17786"/>
    </source>
</evidence>
<sequence length="239" mass="26303">MQANALRFGVEHWVSRMPDTSGALIWQWSDLWPSISWALVDYGKVHKPSYFYMKRSFQSPNAYAKITPGVTEAELYLIHDRGDFEGKIEVAFYDLATDRVVKSETREVRGQGCRSTPAGTFSSEGFDPAATIVYVNLLIGDELVASNTYLLGKPHQLRLKPATVSVTQETLANGDTRFTLTADTFAKDAGLADLPGALSDNYFDLRAGESKTIVLKGALPEGAAVKPVCWNQVKTIGYV</sequence>
<dbReference type="Pfam" id="PF17786">
    <property type="entry name" value="Mannosidase_ig"/>
    <property type="match status" value="1"/>
</dbReference>
<dbReference type="RefSeq" id="WP_185671704.1">
    <property type="nucleotide sequence ID" value="NZ_JACJVP010000042.1"/>
</dbReference>
<dbReference type="Gene3D" id="3.20.20.80">
    <property type="entry name" value="Glycosidases"/>
    <property type="match status" value="1"/>
</dbReference>
<keyword evidence="1" id="KW-0378">Hydrolase</keyword>
<keyword evidence="5" id="KW-1185">Reference proteome</keyword>
<dbReference type="InterPro" id="IPR041447">
    <property type="entry name" value="Mannosidase_ig"/>
</dbReference>
<name>A0A7X0VHU3_9BACL</name>
<dbReference type="GO" id="GO:0006516">
    <property type="term" value="P:glycoprotein catabolic process"/>
    <property type="evidence" value="ECO:0007669"/>
    <property type="project" value="TreeGrafter"/>
</dbReference>
<dbReference type="Proteomes" id="UP000547209">
    <property type="component" value="Unassembled WGS sequence"/>
</dbReference>
<dbReference type="InterPro" id="IPR036156">
    <property type="entry name" value="Beta-gal/glucu_dom_sf"/>
</dbReference>
<gene>
    <name evidence="4" type="ORF">H7C19_24450</name>
</gene>
<dbReference type="GO" id="GO:0004567">
    <property type="term" value="F:beta-mannosidase activity"/>
    <property type="evidence" value="ECO:0007669"/>
    <property type="project" value="TreeGrafter"/>
</dbReference>
<organism evidence="4 5">
    <name type="scientific">Cohnella nanjingensis</name>
    <dbReference type="NCBI Taxonomy" id="1387779"/>
    <lineage>
        <taxon>Bacteria</taxon>
        <taxon>Bacillati</taxon>
        <taxon>Bacillota</taxon>
        <taxon>Bacilli</taxon>
        <taxon>Bacillales</taxon>
        <taxon>Paenibacillaceae</taxon>
        <taxon>Cohnella</taxon>
    </lineage>
</organism>
<dbReference type="InterPro" id="IPR017853">
    <property type="entry name" value="GH"/>
</dbReference>
<dbReference type="Pfam" id="PF17753">
    <property type="entry name" value="Ig_mannosidase"/>
    <property type="match status" value="1"/>
</dbReference>
<keyword evidence="1" id="KW-0326">Glycosidase</keyword>
<evidence type="ECO:0000313" key="5">
    <source>
        <dbReference type="Proteomes" id="UP000547209"/>
    </source>
</evidence>